<proteinExistence type="predicted"/>
<evidence type="ECO:0000313" key="2">
    <source>
        <dbReference type="Proteomes" id="UP000294850"/>
    </source>
</evidence>
<comment type="caution">
    <text evidence="1">The sequence shown here is derived from an EMBL/GenBank/DDBJ whole genome shotgun (WGS) entry which is preliminary data.</text>
</comment>
<dbReference type="RefSeq" id="WP_131959348.1">
    <property type="nucleotide sequence ID" value="NZ_SMFL01000005.1"/>
</dbReference>
<sequence>MQEKKYTLEWLDLIITFTLDPSKTNVDALGQKEAETIIAKAVSEIHKNKTFLKQQTFTVSSKRKIQHLIKQHHSTLVILLDQACENALKLTSSNPVMISTIQTIIGCVDELLTFIENHFWEYISLDERVPAAYLTQIKKEVAHRIDSIRPGLIQRVGNKNLTDILLGVLNNFNAENQNRPISLREVFYKKEVIKGLEKINDIKEEDKVHDAVIELLVYLNFNSRSFMNYYTQKLAQKINAYGPIRDKMRQLLLCYKEFNQMHRKPGVKLNPNYADVKKVIGNWFAQEIMYLEKKHQWDVNPLQDYSPPSPAGTLSERFKILCFLSVDQIGLLFRAMDSLRILKARSLNLVYQSITPYLSTPRKQDISWESMRNKSYSVEQRDKEILIKTLESVIEWIKEY</sequence>
<dbReference type="OrthoDB" id="636834at2"/>
<gene>
    <name evidence="1" type="ORF">E0F88_16390</name>
</gene>
<accession>A0A4R5DR54</accession>
<keyword evidence="2" id="KW-1185">Reference proteome</keyword>
<reference evidence="1 2" key="1">
    <citation type="submission" date="2019-03" db="EMBL/GenBank/DDBJ databases">
        <title>Dyadobacter AR-3-6 sp. nov., isolated from arctic soil.</title>
        <authorList>
            <person name="Chaudhary D.K."/>
        </authorList>
    </citation>
    <scope>NUCLEOTIDE SEQUENCE [LARGE SCALE GENOMIC DNA]</scope>
    <source>
        <strain evidence="1 2">AR-3-6</strain>
    </source>
</reference>
<protein>
    <submittedName>
        <fullName evidence="1">Uncharacterized protein</fullName>
    </submittedName>
</protein>
<evidence type="ECO:0000313" key="1">
    <source>
        <dbReference type="EMBL" id="TDE14764.1"/>
    </source>
</evidence>
<dbReference type="AlphaFoldDB" id="A0A4R5DR54"/>
<dbReference type="Proteomes" id="UP000294850">
    <property type="component" value="Unassembled WGS sequence"/>
</dbReference>
<dbReference type="EMBL" id="SMFL01000005">
    <property type="protein sequence ID" value="TDE14764.1"/>
    <property type="molecule type" value="Genomic_DNA"/>
</dbReference>
<name>A0A4R5DR54_9BACT</name>
<organism evidence="1 2">
    <name type="scientific">Dyadobacter psychrotolerans</name>
    <dbReference type="NCBI Taxonomy" id="2541721"/>
    <lineage>
        <taxon>Bacteria</taxon>
        <taxon>Pseudomonadati</taxon>
        <taxon>Bacteroidota</taxon>
        <taxon>Cytophagia</taxon>
        <taxon>Cytophagales</taxon>
        <taxon>Spirosomataceae</taxon>
        <taxon>Dyadobacter</taxon>
    </lineage>
</organism>